<dbReference type="EMBL" id="LTAY01000031">
    <property type="protein sequence ID" value="OPX48478.1"/>
    <property type="molecule type" value="Genomic_DNA"/>
</dbReference>
<reference evidence="1 2" key="1">
    <citation type="submission" date="2016-02" db="EMBL/GenBank/DDBJ databases">
        <title>Genome sequence of Clostridium thermobutyricum DSM 4928.</title>
        <authorList>
            <person name="Poehlein A."/>
            <person name="Daniel R."/>
        </authorList>
    </citation>
    <scope>NUCLEOTIDE SEQUENCE [LARGE SCALE GENOMIC DNA]</scope>
    <source>
        <strain evidence="1 2">DSM 4928</strain>
    </source>
</reference>
<evidence type="ECO:0000313" key="1">
    <source>
        <dbReference type="EMBL" id="OPX48478.1"/>
    </source>
</evidence>
<proteinExistence type="predicted"/>
<accession>A0A1V4SW61</accession>
<dbReference type="AlphaFoldDB" id="A0A1V4SW61"/>
<dbReference type="RefSeq" id="WP_080022413.1">
    <property type="nucleotide sequence ID" value="NZ_LTAY01000031.1"/>
</dbReference>
<protein>
    <submittedName>
        <fullName evidence="1">Uncharacterized protein</fullName>
    </submittedName>
</protein>
<organism evidence="1 2">
    <name type="scientific">Clostridium thermobutyricum DSM 4928</name>
    <dbReference type="NCBI Taxonomy" id="1121339"/>
    <lineage>
        <taxon>Bacteria</taxon>
        <taxon>Bacillati</taxon>
        <taxon>Bacillota</taxon>
        <taxon>Clostridia</taxon>
        <taxon>Eubacteriales</taxon>
        <taxon>Clostridiaceae</taxon>
        <taxon>Clostridium</taxon>
    </lineage>
</organism>
<evidence type="ECO:0000313" key="2">
    <source>
        <dbReference type="Proteomes" id="UP000191448"/>
    </source>
</evidence>
<dbReference type="Proteomes" id="UP000191448">
    <property type="component" value="Unassembled WGS sequence"/>
</dbReference>
<name>A0A1V4SW61_9CLOT</name>
<sequence>MKLYEYMIIYVFDSGLGRIQFTRSEPIRSYDDVVKVEKVINDEKKLDNLFVIDFKLLRVYEVKENERDSK</sequence>
<comment type="caution">
    <text evidence="1">The sequence shown here is derived from an EMBL/GenBank/DDBJ whole genome shotgun (WGS) entry which is preliminary data.</text>
</comment>
<gene>
    <name evidence="1" type="ORF">CLTHE_11560</name>
</gene>